<evidence type="ECO:0000256" key="1">
    <source>
        <dbReference type="SAM" id="SignalP"/>
    </source>
</evidence>
<name>A0A2T6KB88_9RHOB</name>
<feature type="signal peptide" evidence="1">
    <location>
        <begin position="1"/>
        <end position="24"/>
    </location>
</feature>
<dbReference type="OrthoDB" id="7774376at2"/>
<protein>
    <submittedName>
        <fullName evidence="2">Uncharacterized protein</fullName>
    </submittedName>
</protein>
<dbReference type="AlphaFoldDB" id="A0A2T6KB88"/>
<organism evidence="2 3">
    <name type="scientific">Yoonia sediminilitoris</name>
    <dbReference type="NCBI Taxonomy" id="1286148"/>
    <lineage>
        <taxon>Bacteria</taxon>
        <taxon>Pseudomonadati</taxon>
        <taxon>Pseudomonadota</taxon>
        <taxon>Alphaproteobacteria</taxon>
        <taxon>Rhodobacterales</taxon>
        <taxon>Paracoccaceae</taxon>
        <taxon>Yoonia</taxon>
    </lineage>
</organism>
<feature type="chain" id="PRO_5015519408" evidence="1">
    <location>
        <begin position="25"/>
        <end position="156"/>
    </location>
</feature>
<dbReference type="EMBL" id="QBUD01000011">
    <property type="protein sequence ID" value="PUB12118.1"/>
    <property type="molecule type" value="Genomic_DNA"/>
</dbReference>
<evidence type="ECO:0000313" key="2">
    <source>
        <dbReference type="EMBL" id="PUB12118.1"/>
    </source>
</evidence>
<keyword evidence="1" id="KW-0732">Signal</keyword>
<accession>A0A2T6KB88</accession>
<reference evidence="2 3" key="1">
    <citation type="submission" date="2018-04" db="EMBL/GenBank/DDBJ databases">
        <title>Genomic Encyclopedia of Archaeal and Bacterial Type Strains, Phase II (KMG-II): from individual species to whole genera.</title>
        <authorList>
            <person name="Goeker M."/>
        </authorList>
    </citation>
    <scope>NUCLEOTIDE SEQUENCE [LARGE SCALE GENOMIC DNA]</scope>
    <source>
        <strain evidence="2 3">DSM 29955</strain>
    </source>
</reference>
<proteinExistence type="predicted"/>
<comment type="caution">
    <text evidence="2">The sequence shown here is derived from an EMBL/GenBank/DDBJ whole genome shotgun (WGS) entry which is preliminary data.</text>
</comment>
<keyword evidence="3" id="KW-1185">Reference proteome</keyword>
<dbReference type="RefSeq" id="WP_133176002.1">
    <property type="nucleotide sequence ID" value="NZ_QBUD01000011.1"/>
</dbReference>
<evidence type="ECO:0000313" key="3">
    <source>
        <dbReference type="Proteomes" id="UP000244523"/>
    </source>
</evidence>
<gene>
    <name evidence="2" type="ORF">C8N45_11195</name>
</gene>
<dbReference type="Proteomes" id="UP000244523">
    <property type="component" value="Unassembled WGS sequence"/>
</dbReference>
<sequence>MHMSCRLKAPAIWACLFMIALLPAGLGHKVSAQPAAIKVVQNDRGGLIGARAMEIADLNAKRTRIELRGRFCYSSCTMYLGAENLCVSGYTIFGFHGPSRNGRARRARQFEHWTAVMAQHYNPPLRQWFMRDARHRIAGYYRITGEQLIQMGYPAC</sequence>